<keyword evidence="3" id="KW-1185">Reference proteome</keyword>
<name>A0AA86P3W7_9EUKA</name>
<reference evidence="1" key="1">
    <citation type="submission" date="2023-06" db="EMBL/GenBank/DDBJ databases">
        <authorList>
            <person name="Kurt Z."/>
        </authorList>
    </citation>
    <scope>NUCLEOTIDE SEQUENCE</scope>
</reference>
<dbReference type="EMBL" id="CATOUU010000490">
    <property type="protein sequence ID" value="CAI9931454.1"/>
    <property type="molecule type" value="Genomic_DNA"/>
</dbReference>
<sequence>MQLLIKFDITQICTQPYIRLVRRGQRQIYIYDWNTVNHANFCNRQRMMLFVSTINSTLCYHICCTHILEQSTKFAVTYAHKDVFKFTYTFTLYRYCDRVFLKYARALELLFQIVFQVNSIVQKHIRFDLSSEFNLYLEILLVCIFLVMTNDYTNITELIGFNYRFVTRVV</sequence>
<dbReference type="AlphaFoldDB" id="A0AA86P3W7"/>
<evidence type="ECO:0000313" key="1">
    <source>
        <dbReference type="EMBL" id="CAI9931454.1"/>
    </source>
</evidence>
<evidence type="ECO:0000313" key="3">
    <source>
        <dbReference type="Proteomes" id="UP001642409"/>
    </source>
</evidence>
<dbReference type="Proteomes" id="UP001642409">
    <property type="component" value="Unassembled WGS sequence"/>
</dbReference>
<comment type="caution">
    <text evidence="1">The sequence shown here is derived from an EMBL/GenBank/DDBJ whole genome shotgun (WGS) entry which is preliminary data.</text>
</comment>
<reference evidence="2 3" key="2">
    <citation type="submission" date="2024-07" db="EMBL/GenBank/DDBJ databases">
        <authorList>
            <person name="Akdeniz Z."/>
        </authorList>
    </citation>
    <scope>NUCLEOTIDE SEQUENCE [LARGE SCALE GENOMIC DNA]</scope>
</reference>
<evidence type="ECO:0000313" key="2">
    <source>
        <dbReference type="EMBL" id="CAL6092965.1"/>
    </source>
</evidence>
<dbReference type="EMBL" id="CAXDID020000450">
    <property type="protein sequence ID" value="CAL6092965.1"/>
    <property type="molecule type" value="Genomic_DNA"/>
</dbReference>
<gene>
    <name evidence="1" type="ORF">HINF_LOCUS19099</name>
    <name evidence="2" type="ORF">HINF_LOCUS66587</name>
</gene>
<organism evidence="1">
    <name type="scientific">Hexamita inflata</name>
    <dbReference type="NCBI Taxonomy" id="28002"/>
    <lineage>
        <taxon>Eukaryota</taxon>
        <taxon>Metamonada</taxon>
        <taxon>Diplomonadida</taxon>
        <taxon>Hexamitidae</taxon>
        <taxon>Hexamitinae</taxon>
        <taxon>Hexamita</taxon>
    </lineage>
</organism>
<accession>A0AA86P3W7</accession>
<proteinExistence type="predicted"/>
<protein>
    <submittedName>
        <fullName evidence="2">Hypothetical_protein</fullName>
    </submittedName>
</protein>